<organism evidence="2 3">
    <name type="scientific">Flavobacterium saccharophilum</name>
    <dbReference type="NCBI Taxonomy" id="29534"/>
    <lineage>
        <taxon>Bacteria</taxon>
        <taxon>Pseudomonadati</taxon>
        <taxon>Bacteroidota</taxon>
        <taxon>Flavobacteriia</taxon>
        <taxon>Flavobacteriales</taxon>
        <taxon>Flavobacteriaceae</taxon>
        <taxon>Flavobacterium</taxon>
    </lineage>
</organism>
<evidence type="ECO:0000313" key="2">
    <source>
        <dbReference type="EMBL" id="SHL78007.1"/>
    </source>
</evidence>
<protein>
    <recommendedName>
        <fullName evidence="1">GmrSD restriction endonucleases N-terminal domain-containing protein</fullName>
    </recommendedName>
</protein>
<gene>
    <name evidence="2" type="ORF">SAMN05444366_1530</name>
</gene>
<dbReference type="RefSeq" id="WP_159433459.1">
    <property type="nucleotide sequence ID" value="NZ_FRBY01000002.1"/>
</dbReference>
<feature type="domain" description="GmrSD restriction endonucleases N-terminal" evidence="1">
    <location>
        <begin position="16"/>
        <end position="285"/>
    </location>
</feature>
<dbReference type="InterPro" id="IPR004919">
    <property type="entry name" value="GmrSD_N"/>
</dbReference>
<dbReference type="STRING" id="29534.SAMN05444366_1530"/>
<accession>A0A1M7DF52</accession>
<reference evidence="3" key="1">
    <citation type="submission" date="2016-11" db="EMBL/GenBank/DDBJ databases">
        <authorList>
            <person name="Varghese N."/>
            <person name="Submissions S."/>
        </authorList>
    </citation>
    <scope>NUCLEOTIDE SEQUENCE [LARGE SCALE GENOMIC DNA]</scope>
    <source>
        <strain evidence="3">DSM 1811</strain>
    </source>
</reference>
<dbReference type="EMBL" id="FRBY01000002">
    <property type="protein sequence ID" value="SHL78007.1"/>
    <property type="molecule type" value="Genomic_DNA"/>
</dbReference>
<dbReference type="PANTHER" id="PTHR37292:SF2">
    <property type="entry name" value="DUF262 DOMAIN-CONTAINING PROTEIN"/>
    <property type="match status" value="1"/>
</dbReference>
<dbReference type="PANTHER" id="PTHR37292">
    <property type="entry name" value="VNG6097C"/>
    <property type="match status" value="1"/>
</dbReference>
<dbReference type="AlphaFoldDB" id="A0A1M7DF52"/>
<evidence type="ECO:0000259" key="1">
    <source>
        <dbReference type="Pfam" id="PF03235"/>
    </source>
</evidence>
<dbReference type="Pfam" id="PF03235">
    <property type="entry name" value="GmrSD_N"/>
    <property type="match status" value="1"/>
</dbReference>
<keyword evidence="3" id="KW-1185">Reference proteome</keyword>
<dbReference type="Proteomes" id="UP000184121">
    <property type="component" value="Unassembled WGS sequence"/>
</dbReference>
<sequence>MKDTFLLKEIADWQLDSETSIVELPSVQRGFVWKPKQIEDLWDSILRGYPIGSFLFSKTSSKLHLMDGQQRATSIFLGHFNPYNANDATKAWAIKGELPIVWLDIKPEIKPETSKYLFRLTTRSHPWGYQANNNDKKLTVSERRKALDLFKLHHDNKGGYTSFKNTTTFPFDASYPIPLAFIIESKDSDELIVKLEEHLPDYFSTLRGGFADKNEFVNLLKTELKQELYDIFDSVKKLGKLQIKSNIIEDRVLQEENETENPTLFVRINSSGTTLNGDDLIYSIYKAIFPDAKKLMENIGLDFITPTQVLSLASRIVASDLSQNTYVKKINVRDFQRRIKNDEFKEGLKNQIQTQELKLLFAQAIKILSCEDNSLFDGKVPPVIIKQFIKRNQDLFLFFVYWLRINKIELTDQIKLKMAGKLFSFAWFDFADIPRLWNKKIDTKQFWEEPLNELFWWDDNYGIHFLIQPDLLRKYYLQPKVENRFISEDKDRWGLLEEGVGTEIIKYYNNVKAQNYDFPTANEYFYKFIGRIQHNRQLILLAQREYINTSFGDYNQMDDMDDTNVPWDWDHIYPSEWVYRKEYCNRSIRDWNNSNGNFRAMSLEQNRSESNTASPKERLSLAEIRKYSFINEDWQYWQNLEKRIWDDKVENHFRAITSRMINIYGKFWDDFKIDELININTP</sequence>
<name>A0A1M7DF52_9FLAO</name>
<dbReference type="OrthoDB" id="9798761at2"/>
<evidence type="ECO:0000313" key="3">
    <source>
        <dbReference type="Proteomes" id="UP000184121"/>
    </source>
</evidence>
<proteinExistence type="predicted"/>